<organism evidence="9 10">
    <name type="scientific">Isoptericola luteus</name>
    <dbReference type="NCBI Taxonomy" id="2879484"/>
    <lineage>
        <taxon>Bacteria</taxon>
        <taxon>Bacillati</taxon>
        <taxon>Actinomycetota</taxon>
        <taxon>Actinomycetes</taxon>
        <taxon>Micrococcales</taxon>
        <taxon>Promicromonosporaceae</taxon>
        <taxon>Isoptericola</taxon>
    </lineage>
</organism>
<proteinExistence type="predicted"/>
<evidence type="ECO:0000256" key="5">
    <source>
        <dbReference type="ARBA" id="ARBA00022989"/>
    </source>
</evidence>
<protein>
    <submittedName>
        <fullName evidence="9">ABC transporter permease</fullName>
    </submittedName>
</protein>
<evidence type="ECO:0000256" key="6">
    <source>
        <dbReference type="ARBA" id="ARBA00023136"/>
    </source>
</evidence>
<keyword evidence="10" id="KW-1185">Reference proteome</keyword>
<evidence type="ECO:0000256" key="2">
    <source>
        <dbReference type="ARBA" id="ARBA00022448"/>
    </source>
</evidence>
<dbReference type="PANTHER" id="PTHR43738:SF1">
    <property type="entry name" value="HEMIN TRANSPORT SYSTEM PERMEASE PROTEIN HRTB-RELATED"/>
    <property type="match status" value="1"/>
</dbReference>
<evidence type="ECO:0000313" key="10">
    <source>
        <dbReference type="Proteomes" id="UP001319870"/>
    </source>
</evidence>
<dbReference type="PANTHER" id="PTHR43738">
    <property type="entry name" value="ABC TRANSPORTER, MEMBRANE PROTEIN"/>
    <property type="match status" value="1"/>
</dbReference>
<accession>A0ABS7ZFU2</accession>
<comment type="caution">
    <text evidence="9">The sequence shown here is derived from an EMBL/GenBank/DDBJ whole genome shotgun (WGS) entry which is preliminary data.</text>
</comment>
<reference evidence="9 10" key="1">
    <citation type="submission" date="2021-09" db="EMBL/GenBank/DDBJ databases">
        <title>Isoptericola luteus sp. nov., a novel bacterium isolated from Harbin, the capital city of Heilongjiang province.</title>
        <authorList>
            <person name="Li J."/>
        </authorList>
    </citation>
    <scope>NUCLEOTIDE SEQUENCE [LARGE SCALE GENOMIC DNA]</scope>
    <source>
        <strain evidence="9 10">NEAU-Y5</strain>
    </source>
</reference>
<keyword evidence="4 7" id="KW-0812">Transmembrane</keyword>
<feature type="domain" description="ABC3 transporter permease C-terminal" evidence="8">
    <location>
        <begin position="262"/>
        <end position="371"/>
    </location>
</feature>
<dbReference type="Pfam" id="PF02687">
    <property type="entry name" value="FtsX"/>
    <property type="match status" value="1"/>
</dbReference>
<keyword evidence="6 7" id="KW-0472">Membrane</keyword>
<feature type="transmembrane region" description="Helical" evidence="7">
    <location>
        <begin position="342"/>
        <end position="363"/>
    </location>
</feature>
<dbReference type="RefSeq" id="WP_225565657.1">
    <property type="nucleotide sequence ID" value="NZ_JAIXCQ010000007.1"/>
</dbReference>
<feature type="transmembrane region" description="Helical" evidence="7">
    <location>
        <begin position="262"/>
        <end position="281"/>
    </location>
</feature>
<dbReference type="Proteomes" id="UP001319870">
    <property type="component" value="Unassembled WGS sequence"/>
</dbReference>
<evidence type="ECO:0000259" key="8">
    <source>
        <dbReference type="Pfam" id="PF02687"/>
    </source>
</evidence>
<evidence type="ECO:0000256" key="7">
    <source>
        <dbReference type="SAM" id="Phobius"/>
    </source>
</evidence>
<dbReference type="InterPro" id="IPR003838">
    <property type="entry name" value="ABC3_permease_C"/>
</dbReference>
<evidence type="ECO:0000256" key="4">
    <source>
        <dbReference type="ARBA" id="ARBA00022692"/>
    </source>
</evidence>
<dbReference type="InterPro" id="IPR051125">
    <property type="entry name" value="ABC-4/HrtB_transporter"/>
</dbReference>
<dbReference type="EMBL" id="JAIXCQ010000007">
    <property type="protein sequence ID" value="MCA5893888.1"/>
    <property type="molecule type" value="Genomic_DNA"/>
</dbReference>
<evidence type="ECO:0000256" key="1">
    <source>
        <dbReference type="ARBA" id="ARBA00004651"/>
    </source>
</evidence>
<keyword evidence="5 7" id="KW-1133">Transmembrane helix</keyword>
<gene>
    <name evidence="9" type="ORF">LEP48_11065</name>
</gene>
<sequence length="379" mass="38701">MFLAWRELWFARARFGLMGGVVALIAVLVVMLSGLSSGLVNDGVSGLKKLPVSAFAFGEDTAIDSAFSRSTVDRDQLAQWADQDGVAEAALFGNQLVNGEGPHDEPVDLALFGVEAGSFVAPSAEDVIEGTALSGENGIVVSETVTDLGLGLGDTVTIDRLGTELTVVGILDGQHTFGHVDVAYVPMGTWQEIHAGIPEGAEARPEIYDGATAIALASASGEDIDRAAGDAAAATTTVSLEESFDGSPGYAAETLTLELIQVFLYAISALVVGAFFMVWTIQRKHEIAVARAMGASTGYLVRDALGQAAVVLVVSTVAGMGVGVGFGALLSSSPMPFALEAAPLAAAAVLLIGLGLVGAAASVGRIARVDPLTALGGQR</sequence>
<evidence type="ECO:0000256" key="3">
    <source>
        <dbReference type="ARBA" id="ARBA00022475"/>
    </source>
</evidence>
<name>A0ABS7ZFU2_9MICO</name>
<keyword evidence="2" id="KW-0813">Transport</keyword>
<keyword evidence="3" id="KW-1003">Cell membrane</keyword>
<comment type="subcellular location">
    <subcellularLocation>
        <location evidence="1">Cell membrane</location>
        <topology evidence="1">Multi-pass membrane protein</topology>
    </subcellularLocation>
</comment>
<evidence type="ECO:0000313" key="9">
    <source>
        <dbReference type="EMBL" id="MCA5893888.1"/>
    </source>
</evidence>
<feature type="transmembrane region" description="Helical" evidence="7">
    <location>
        <begin position="309"/>
        <end position="330"/>
    </location>
</feature>